<keyword evidence="5" id="KW-1185">Reference proteome</keyword>
<dbReference type="InterPro" id="IPR009057">
    <property type="entry name" value="Homeodomain-like_sf"/>
</dbReference>
<evidence type="ECO:0000313" key="4">
    <source>
        <dbReference type="EMBL" id="ELY55592.1"/>
    </source>
</evidence>
<dbReference type="PANTHER" id="PTHR43479:SF11">
    <property type="entry name" value="ACREF_ENVCD OPERON REPRESSOR-RELATED"/>
    <property type="match status" value="1"/>
</dbReference>
<gene>
    <name evidence="4" type="ORF">C491_15507</name>
</gene>
<evidence type="ECO:0000259" key="3">
    <source>
        <dbReference type="PROSITE" id="PS50977"/>
    </source>
</evidence>
<dbReference type="RefSeq" id="WP_005557803.1">
    <property type="nucleotide sequence ID" value="NZ_AOIB01000030.1"/>
</dbReference>
<proteinExistence type="predicted"/>
<dbReference type="Proteomes" id="UP000011688">
    <property type="component" value="Unassembled WGS sequence"/>
</dbReference>
<dbReference type="eggNOG" id="arCOG02648">
    <property type="taxonomic scope" value="Archaea"/>
</dbReference>
<feature type="DNA-binding region" description="H-T-H motif" evidence="2">
    <location>
        <begin position="33"/>
        <end position="52"/>
    </location>
</feature>
<accession>L9X1W5</accession>
<dbReference type="PROSITE" id="PS50977">
    <property type="entry name" value="HTH_TETR_2"/>
    <property type="match status" value="1"/>
</dbReference>
<dbReference type="Pfam" id="PF00440">
    <property type="entry name" value="TetR_N"/>
    <property type="match status" value="1"/>
</dbReference>
<dbReference type="InterPro" id="IPR050624">
    <property type="entry name" value="HTH-type_Tx_Regulator"/>
</dbReference>
<comment type="caution">
    <text evidence="4">The sequence shown here is derived from an EMBL/GenBank/DDBJ whole genome shotgun (WGS) entry which is preliminary data.</text>
</comment>
<dbReference type="OrthoDB" id="135877at2157"/>
<dbReference type="SUPFAM" id="SSF48498">
    <property type="entry name" value="Tetracyclin repressor-like, C-terminal domain"/>
    <property type="match status" value="1"/>
</dbReference>
<dbReference type="InterPro" id="IPR001647">
    <property type="entry name" value="HTH_TetR"/>
</dbReference>
<evidence type="ECO:0000256" key="1">
    <source>
        <dbReference type="ARBA" id="ARBA00023125"/>
    </source>
</evidence>
<dbReference type="EMBL" id="AOIB01000030">
    <property type="protein sequence ID" value="ELY55592.1"/>
    <property type="molecule type" value="Genomic_DNA"/>
</dbReference>
<reference evidence="4 5" key="1">
    <citation type="journal article" date="2014" name="PLoS Genet.">
        <title>Phylogenetically driven sequencing of extremely halophilic archaea reveals strategies for static and dynamic osmo-response.</title>
        <authorList>
            <person name="Becker E.A."/>
            <person name="Seitzer P.M."/>
            <person name="Tritt A."/>
            <person name="Larsen D."/>
            <person name="Krusor M."/>
            <person name="Yao A.I."/>
            <person name="Wu D."/>
            <person name="Madern D."/>
            <person name="Eisen J.A."/>
            <person name="Darling A.E."/>
            <person name="Facciotti M.T."/>
        </authorList>
    </citation>
    <scope>NUCLEOTIDE SEQUENCE [LARGE SCALE GENOMIC DNA]</scope>
    <source>
        <strain evidence="4 5">DSM 10524</strain>
    </source>
</reference>
<dbReference type="Gene3D" id="1.10.357.10">
    <property type="entry name" value="Tetracycline Repressor, domain 2"/>
    <property type="match status" value="1"/>
</dbReference>
<protein>
    <submittedName>
        <fullName evidence="4">Transcriptional regulator</fullName>
    </submittedName>
</protein>
<dbReference type="PANTHER" id="PTHR43479">
    <property type="entry name" value="ACREF/ENVCD OPERON REPRESSOR-RELATED"/>
    <property type="match status" value="1"/>
</dbReference>
<organism evidence="4 5">
    <name type="scientific">Natronococcus amylolyticus DSM 10524</name>
    <dbReference type="NCBI Taxonomy" id="1227497"/>
    <lineage>
        <taxon>Archaea</taxon>
        <taxon>Methanobacteriati</taxon>
        <taxon>Methanobacteriota</taxon>
        <taxon>Stenosarchaea group</taxon>
        <taxon>Halobacteria</taxon>
        <taxon>Halobacteriales</taxon>
        <taxon>Natrialbaceae</taxon>
        <taxon>Natronococcus</taxon>
    </lineage>
</organism>
<evidence type="ECO:0000313" key="5">
    <source>
        <dbReference type="Proteomes" id="UP000011688"/>
    </source>
</evidence>
<feature type="domain" description="HTH tetR-type" evidence="3">
    <location>
        <begin position="10"/>
        <end position="70"/>
    </location>
</feature>
<dbReference type="SUPFAM" id="SSF46689">
    <property type="entry name" value="Homeodomain-like"/>
    <property type="match status" value="1"/>
</dbReference>
<dbReference type="STRING" id="1227497.C491_15507"/>
<sequence length="205" mass="23803">MRGFSDDERARIRDGLIETGREQFLKYGPERTRVKDITDPVGIAKPTFYQFFDSKGELHLEIISRETEEFVELLQEEIEATDDVRQGVERLFTSYLQFIEQNPNLHKLMSGNHPRELFRNVSQERIDEVQHQWTASCIPIIERLQERSDGIFASHDPDMVLALLRPVGLLHQYGKSGTTRSEEEITEVQQMHIDTLVRGLTCNSE</sequence>
<evidence type="ECO:0000256" key="2">
    <source>
        <dbReference type="PROSITE-ProRule" id="PRU00335"/>
    </source>
</evidence>
<name>L9X1W5_9EURY</name>
<dbReference type="InterPro" id="IPR036271">
    <property type="entry name" value="Tet_transcr_reg_TetR-rel_C_sf"/>
</dbReference>
<dbReference type="GO" id="GO:0003677">
    <property type="term" value="F:DNA binding"/>
    <property type="evidence" value="ECO:0007669"/>
    <property type="project" value="UniProtKB-UniRule"/>
</dbReference>
<dbReference type="AlphaFoldDB" id="L9X1W5"/>
<keyword evidence="1 2" id="KW-0238">DNA-binding</keyword>